<sequence length="272" mass="29854">MSSSHSKVQIQGIGYDPTVGPRSTGPTQAPLPATPTMRGGQLSSPSTPITSSTPAIFSTRSNSLKSSGSNAIGGLTSIYDRNLHRAKHEISLSSLSFLFMEMISINLNTSKSVVELERKLNNLGYTIGLKYLELASLRVNFNNNLTSSGKSNTAKRDIKILEILQFVVSTIWTSLFGKPADNLEKSSEFNNQFMIIDNAPLLTRYISMPKEYENLNCEAFIAGLIEGVLDSSYFKCEVSAHGVPIDNFPTRTVFLIKFDESVMKREARLAGK</sequence>
<keyword evidence="2" id="KW-1185">Reference proteome</keyword>
<protein>
    <submittedName>
        <fullName evidence="1">Unnamed protein product</fullName>
    </submittedName>
</protein>
<evidence type="ECO:0000313" key="2">
    <source>
        <dbReference type="Proteomes" id="UP001165064"/>
    </source>
</evidence>
<dbReference type="EMBL" id="BSXS01000328">
    <property type="protein sequence ID" value="GME72026.1"/>
    <property type="molecule type" value="Genomic_DNA"/>
</dbReference>
<organism evidence="1 2">
    <name type="scientific">Ambrosiozyma monospora</name>
    <name type="common">Yeast</name>
    <name type="synonym">Endomycopsis monosporus</name>
    <dbReference type="NCBI Taxonomy" id="43982"/>
    <lineage>
        <taxon>Eukaryota</taxon>
        <taxon>Fungi</taxon>
        <taxon>Dikarya</taxon>
        <taxon>Ascomycota</taxon>
        <taxon>Saccharomycotina</taxon>
        <taxon>Pichiomycetes</taxon>
        <taxon>Pichiales</taxon>
        <taxon>Pichiaceae</taxon>
        <taxon>Ambrosiozyma</taxon>
    </lineage>
</organism>
<dbReference type="Proteomes" id="UP001165064">
    <property type="component" value="Unassembled WGS sequence"/>
</dbReference>
<name>A0ACB5STD0_AMBMO</name>
<evidence type="ECO:0000313" key="1">
    <source>
        <dbReference type="EMBL" id="GME72026.1"/>
    </source>
</evidence>
<accession>A0ACB5STD0</accession>
<proteinExistence type="predicted"/>
<gene>
    <name evidence="1" type="ORF">Amon02_000081900</name>
</gene>
<reference evidence="1" key="1">
    <citation type="submission" date="2023-04" db="EMBL/GenBank/DDBJ databases">
        <title>Ambrosiozyma monospora NBRC 10751.</title>
        <authorList>
            <person name="Ichikawa N."/>
            <person name="Sato H."/>
            <person name="Tonouchi N."/>
        </authorList>
    </citation>
    <scope>NUCLEOTIDE SEQUENCE</scope>
    <source>
        <strain evidence="1">NBRC 10751</strain>
    </source>
</reference>
<comment type="caution">
    <text evidence="1">The sequence shown here is derived from an EMBL/GenBank/DDBJ whole genome shotgun (WGS) entry which is preliminary data.</text>
</comment>